<dbReference type="SUPFAM" id="SSF55811">
    <property type="entry name" value="Nudix"/>
    <property type="match status" value="1"/>
</dbReference>
<evidence type="ECO:0000256" key="3">
    <source>
        <dbReference type="ARBA" id="ARBA00022723"/>
    </source>
</evidence>
<dbReference type="Pfam" id="PF00293">
    <property type="entry name" value="NUDIX"/>
    <property type="match status" value="1"/>
</dbReference>
<keyword evidence="3" id="KW-0479">Metal-binding</keyword>
<dbReference type="InterPro" id="IPR039121">
    <property type="entry name" value="NUDT19"/>
</dbReference>
<protein>
    <submittedName>
        <fullName evidence="8">8-oxo-dGTP pyrophosphatase MutT, NUDIX family</fullName>
    </submittedName>
</protein>
<evidence type="ECO:0000259" key="7">
    <source>
        <dbReference type="PROSITE" id="PS51462"/>
    </source>
</evidence>
<keyword evidence="6" id="KW-0464">Manganese</keyword>
<organism evidence="8 9">
    <name type="scientific">Mycetocola miduiensis</name>
    <dbReference type="NCBI Taxonomy" id="995034"/>
    <lineage>
        <taxon>Bacteria</taxon>
        <taxon>Bacillati</taxon>
        <taxon>Actinomycetota</taxon>
        <taxon>Actinomycetes</taxon>
        <taxon>Micrococcales</taxon>
        <taxon>Microbacteriaceae</taxon>
        <taxon>Mycetocola</taxon>
    </lineage>
</organism>
<dbReference type="GO" id="GO:0046872">
    <property type="term" value="F:metal ion binding"/>
    <property type="evidence" value="ECO:0007669"/>
    <property type="project" value="UniProtKB-KW"/>
</dbReference>
<gene>
    <name evidence="8" type="ORF">SAMN05216219_0865</name>
</gene>
<keyword evidence="9" id="KW-1185">Reference proteome</keyword>
<feature type="domain" description="Nudix hydrolase" evidence="7">
    <location>
        <begin position="14"/>
        <end position="162"/>
    </location>
</feature>
<name>A0A1I4ZK81_9MICO</name>
<dbReference type="STRING" id="995034.SAMN05216219_0865"/>
<dbReference type="Gene3D" id="3.90.79.10">
    <property type="entry name" value="Nucleoside Triphosphate Pyrophosphohydrolase"/>
    <property type="match status" value="2"/>
</dbReference>
<evidence type="ECO:0000256" key="2">
    <source>
        <dbReference type="ARBA" id="ARBA00001946"/>
    </source>
</evidence>
<proteinExistence type="predicted"/>
<reference evidence="9" key="1">
    <citation type="submission" date="2016-10" db="EMBL/GenBank/DDBJ databases">
        <authorList>
            <person name="Varghese N."/>
            <person name="Submissions S."/>
        </authorList>
    </citation>
    <scope>NUCLEOTIDE SEQUENCE [LARGE SCALE GENOMIC DNA]</scope>
    <source>
        <strain evidence="9">CGMCC 1.11101</strain>
    </source>
</reference>
<evidence type="ECO:0000313" key="8">
    <source>
        <dbReference type="EMBL" id="SFN50473.1"/>
    </source>
</evidence>
<evidence type="ECO:0000256" key="1">
    <source>
        <dbReference type="ARBA" id="ARBA00001936"/>
    </source>
</evidence>
<keyword evidence="4" id="KW-0378">Hydrolase</keyword>
<evidence type="ECO:0000256" key="4">
    <source>
        <dbReference type="ARBA" id="ARBA00022801"/>
    </source>
</evidence>
<evidence type="ECO:0000256" key="6">
    <source>
        <dbReference type="ARBA" id="ARBA00023211"/>
    </source>
</evidence>
<dbReference type="PANTHER" id="PTHR12318:SF0">
    <property type="entry name" value="ACYL-COENZYME A DIPHOSPHATASE NUDT19"/>
    <property type="match status" value="1"/>
</dbReference>
<dbReference type="PROSITE" id="PS51462">
    <property type="entry name" value="NUDIX"/>
    <property type="match status" value="1"/>
</dbReference>
<evidence type="ECO:0000313" key="9">
    <source>
        <dbReference type="Proteomes" id="UP000198867"/>
    </source>
</evidence>
<sequence length="236" mass="25701">MAREGIPPTGETPGYRVAATVLLLRDTDEGPEVLLLQRPRGGGSFSGAWVFPGGAVDPEDRAFTTGELDEEASARRAALREVREETSLEVSPDALVSAACWLPPSIAPKPYRTWFYAARAPEGNIVLSPHEAVAHEWLRPAEALHRHAEGTFELVPPTWVMLHRIASDATVEATLVRAAADAEQFDTHANVSAAGLVFLWPGDIAYDDDALLETEGARHRLDARVTPWVYTRTTDG</sequence>
<accession>A0A1I4ZK81</accession>
<dbReference type="CDD" id="cd18870">
    <property type="entry name" value="NUDIX_AcylCoAdiphos_Nudt19"/>
    <property type="match status" value="1"/>
</dbReference>
<dbReference type="Proteomes" id="UP000198867">
    <property type="component" value="Unassembled WGS sequence"/>
</dbReference>
<comment type="cofactor">
    <cofactor evidence="2">
        <name>Mg(2+)</name>
        <dbReference type="ChEBI" id="CHEBI:18420"/>
    </cofactor>
</comment>
<comment type="cofactor">
    <cofactor evidence="1">
        <name>Mn(2+)</name>
        <dbReference type="ChEBI" id="CHEBI:29035"/>
    </cofactor>
</comment>
<dbReference type="PANTHER" id="PTHR12318">
    <property type="entry name" value="TESTOSTERONE-REGULATED PROTEIN RP2"/>
    <property type="match status" value="1"/>
</dbReference>
<evidence type="ECO:0000256" key="5">
    <source>
        <dbReference type="ARBA" id="ARBA00022842"/>
    </source>
</evidence>
<dbReference type="AlphaFoldDB" id="A0A1I4ZK81"/>
<keyword evidence="5" id="KW-0460">Magnesium</keyword>
<dbReference type="InterPro" id="IPR015797">
    <property type="entry name" value="NUDIX_hydrolase-like_dom_sf"/>
</dbReference>
<dbReference type="EMBL" id="FOVM01000002">
    <property type="protein sequence ID" value="SFN50473.1"/>
    <property type="molecule type" value="Genomic_DNA"/>
</dbReference>
<dbReference type="GO" id="GO:0016818">
    <property type="term" value="F:hydrolase activity, acting on acid anhydrides, in phosphorus-containing anhydrides"/>
    <property type="evidence" value="ECO:0007669"/>
    <property type="project" value="InterPro"/>
</dbReference>
<dbReference type="InterPro" id="IPR000086">
    <property type="entry name" value="NUDIX_hydrolase_dom"/>
</dbReference>